<evidence type="ECO:0000256" key="8">
    <source>
        <dbReference type="ARBA" id="ARBA00022989"/>
    </source>
</evidence>
<feature type="transmembrane region" description="Helical" evidence="13">
    <location>
        <begin position="67"/>
        <end position="88"/>
    </location>
</feature>
<sequence>MLTQLEITRTKRENRPKHSLTYRLASRKTLHERSLASLAGVLGFAYIAALSSQLAHLGLFGLYKGLFSVYTLLLAGAYFGFGAFLVGLRNARVQVNPRRSPTVFHDLLSIASDVRSWALVSFYVITISSLHILILVPSTTLTRNYNELVVFINEKGIEQVNERYILTRTFSIFMGLAFGMYHLLLQKDWVSFPDVQLNTIKFVYTNYWNRVIRQAAWFSSRMTAAFWIGYNILLSRFLVNIAMRLASEDILYHAPQYGPRWYSIGLATRLFLTSFSLAVFLESVHLLCDHFLVQKMNVTATSVDPNACIITGLKVDRSSSSSETFLTYHAFQELSHFAAHQPARRTDLFSDTACVPSTWSQLSSRCIAVLDEAAGRINLASSTVPATVAADGTQTLNSSVRRRLAPGQGGAFESNIFRPTKHDHFFDSLKGPSTEELLAKSRMEADKTLSEKDAAKRPNVAASRDRLEIVAFRWMNKTIRDLVLRHPEIQKQLKKIPSPHVLHATDDLHLVMWSFQSLARLVMASYKEDRYGVVQKDIPRILESMLGLLVTLEAFTWAEGRTVTYEGNSYPAPVNARKLVITQSRSLCKALKTSIYQIVITFQDQLADLTLATAHADRLRRFIEFHD</sequence>
<evidence type="ECO:0000256" key="5">
    <source>
        <dbReference type="ARBA" id="ARBA00022692"/>
    </source>
</evidence>
<feature type="transmembrane region" description="Helical" evidence="13">
    <location>
        <begin position="224"/>
        <end position="246"/>
    </location>
</feature>
<keyword evidence="8 13" id="KW-1133">Transmembrane helix</keyword>
<dbReference type="GO" id="GO:0005816">
    <property type="term" value="C:spindle pole body"/>
    <property type="evidence" value="ECO:0007669"/>
    <property type="project" value="TreeGrafter"/>
</dbReference>
<proteinExistence type="inferred from homology"/>
<keyword evidence="10" id="KW-0906">Nuclear pore complex</keyword>
<dbReference type="GO" id="GO:0030674">
    <property type="term" value="F:protein-macromolecule adaptor activity"/>
    <property type="evidence" value="ECO:0007669"/>
    <property type="project" value="TreeGrafter"/>
</dbReference>
<accession>A0A9P8A998</accession>
<comment type="caution">
    <text evidence="14">The sequence shown here is derived from an EMBL/GenBank/DDBJ whole genome shotgun (WGS) entry which is preliminary data.</text>
</comment>
<evidence type="ECO:0000256" key="6">
    <source>
        <dbReference type="ARBA" id="ARBA00022816"/>
    </source>
</evidence>
<evidence type="ECO:0000256" key="12">
    <source>
        <dbReference type="ARBA" id="ARBA00023242"/>
    </source>
</evidence>
<feature type="transmembrane region" description="Helical" evidence="13">
    <location>
        <begin position="117"/>
        <end position="136"/>
    </location>
</feature>
<evidence type="ECO:0000256" key="13">
    <source>
        <dbReference type="SAM" id="Phobius"/>
    </source>
</evidence>
<keyword evidence="5 13" id="KW-0812">Transmembrane</keyword>
<dbReference type="InterPro" id="IPR019049">
    <property type="entry name" value="Nucleoporin_prot_Ndc1/Nup"/>
</dbReference>
<gene>
    <name evidence="14" type="ORF">KVV02_004664</name>
</gene>
<evidence type="ECO:0000256" key="4">
    <source>
        <dbReference type="ARBA" id="ARBA00022448"/>
    </source>
</evidence>
<dbReference type="GO" id="GO:0051028">
    <property type="term" value="P:mRNA transport"/>
    <property type="evidence" value="ECO:0007669"/>
    <property type="project" value="UniProtKB-KW"/>
</dbReference>
<evidence type="ECO:0000256" key="10">
    <source>
        <dbReference type="ARBA" id="ARBA00023132"/>
    </source>
</evidence>
<dbReference type="PANTHER" id="PTHR13269:SF6">
    <property type="entry name" value="NUCLEOPORIN NDC1"/>
    <property type="match status" value="1"/>
</dbReference>
<evidence type="ECO:0008006" key="16">
    <source>
        <dbReference type="Google" id="ProtNLM"/>
    </source>
</evidence>
<evidence type="ECO:0000256" key="9">
    <source>
        <dbReference type="ARBA" id="ARBA00023010"/>
    </source>
</evidence>
<dbReference type="GO" id="GO:0015031">
    <property type="term" value="P:protein transport"/>
    <property type="evidence" value="ECO:0007669"/>
    <property type="project" value="UniProtKB-KW"/>
</dbReference>
<evidence type="ECO:0000256" key="7">
    <source>
        <dbReference type="ARBA" id="ARBA00022927"/>
    </source>
</evidence>
<keyword evidence="7" id="KW-0653">Protein transport</keyword>
<evidence type="ECO:0000313" key="15">
    <source>
        <dbReference type="Proteomes" id="UP000717515"/>
    </source>
</evidence>
<keyword evidence="9" id="KW-0811">Translocation</keyword>
<dbReference type="AlphaFoldDB" id="A0A9P8A998"/>
<evidence type="ECO:0000256" key="1">
    <source>
        <dbReference type="ARBA" id="ARBA00004232"/>
    </source>
</evidence>
<evidence type="ECO:0000256" key="3">
    <source>
        <dbReference type="ARBA" id="ARBA00005760"/>
    </source>
</evidence>
<name>A0A9P8A998_MORAP</name>
<evidence type="ECO:0000256" key="11">
    <source>
        <dbReference type="ARBA" id="ARBA00023136"/>
    </source>
</evidence>
<protein>
    <recommendedName>
        <fullName evidence="16">Nucleoporin NDC1</fullName>
    </recommendedName>
</protein>
<comment type="similarity">
    <text evidence="3">Belongs to the NDC1 family.</text>
</comment>
<dbReference type="GO" id="GO:0031965">
    <property type="term" value="C:nuclear membrane"/>
    <property type="evidence" value="ECO:0007669"/>
    <property type="project" value="UniProtKB-SubCell"/>
</dbReference>
<organism evidence="14 15">
    <name type="scientific">Mortierella alpina</name>
    <name type="common">Oleaginous fungus</name>
    <name type="synonym">Mortierella renispora</name>
    <dbReference type="NCBI Taxonomy" id="64518"/>
    <lineage>
        <taxon>Eukaryota</taxon>
        <taxon>Fungi</taxon>
        <taxon>Fungi incertae sedis</taxon>
        <taxon>Mucoromycota</taxon>
        <taxon>Mortierellomycotina</taxon>
        <taxon>Mortierellomycetes</taxon>
        <taxon>Mortierellales</taxon>
        <taxon>Mortierellaceae</taxon>
        <taxon>Mortierella</taxon>
    </lineage>
</organism>
<dbReference type="Pfam" id="PF09531">
    <property type="entry name" value="Ndc1_Nup"/>
    <property type="match status" value="1"/>
</dbReference>
<dbReference type="PANTHER" id="PTHR13269">
    <property type="entry name" value="NUCLEOPORIN NDC1"/>
    <property type="match status" value="1"/>
</dbReference>
<dbReference type="GO" id="GO:0070762">
    <property type="term" value="C:nuclear pore transmembrane ring"/>
    <property type="evidence" value="ECO:0007669"/>
    <property type="project" value="TreeGrafter"/>
</dbReference>
<dbReference type="EMBL" id="JAIFTL010000056">
    <property type="protein sequence ID" value="KAG9324791.1"/>
    <property type="molecule type" value="Genomic_DNA"/>
</dbReference>
<keyword evidence="12" id="KW-0539">Nucleus</keyword>
<comment type="subcellular location">
    <subcellularLocation>
        <location evidence="1">Nucleus membrane</location>
        <topology evidence="1">Multi-pass membrane protein</topology>
    </subcellularLocation>
    <subcellularLocation>
        <location evidence="2">Nucleus</location>
        <location evidence="2">Nuclear pore complex</location>
    </subcellularLocation>
</comment>
<keyword evidence="6" id="KW-0509">mRNA transport</keyword>
<feature type="transmembrane region" description="Helical" evidence="13">
    <location>
        <begin position="165"/>
        <end position="184"/>
    </location>
</feature>
<dbReference type="GO" id="GO:0006999">
    <property type="term" value="P:nuclear pore organization"/>
    <property type="evidence" value="ECO:0007669"/>
    <property type="project" value="TreeGrafter"/>
</dbReference>
<evidence type="ECO:0000313" key="14">
    <source>
        <dbReference type="EMBL" id="KAG9324791.1"/>
    </source>
</evidence>
<keyword evidence="11 13" id="KW-0472">Membrane</keyword>
<evidence type="ECO:0000256" key="2">
    <source>
        <dbReference type="ARBA" id="ARBA00004567"/>
    </source>
</evidence>
<reference evidence="14" key="1">
    <citation type="submission" date="2021-07" db="EMBL/GenBank/DDBJ databases">
        <title>Draft genome of Mortierella alpina, strain LL118, isolated from an aspen leaf litter sample.</title>
        <authorList>
            <person name="Yang S."/>
            <person name="Vinatzer B.A."/>
        </authorList>
    </citation>
    <scope>NUCLEOTIDE SEQUENCE</scope>
    <source>
        <strain evidence="14">LL118</strain>
    </source>
</reference>
<keyword evidence="4" id="KW-0813">Transport</keyword>
<feature type="transmembrane region" description="Helical" evidence="13">
    <location>
        <begin position="35"/>
        <end position="55"/>
    </location>
</feature>
<dbReference type="Proteomes" id="UP000717515">
    <property type="component" value="Unassembled WGS sequence"/>
</dbReference>